<comment type="caution">
    <text evidence="2">The sequence shown here is derived from an EMBL/GenBank/DDBJ whole genome shotgun (WGS) entry which is preliminary data.</text>
</comment>
<dbReference type="Proteomes" id="UP000625316">
    <property type="component" value="Unassembled WGS sequence"/>
</dbReference>
<dbReference type="AlphaFoldDB" id="A0A928VRU1"/>
<proteinExistence type="predicted"/>
<feature type="region of interest" description="Disordered" evidence="1">
    <location>
        <begin position="1"/>
        <end position="35"/>
    </location>
</feature>
<gene>
    <name evidence="2" type="ORF">IQ266_18845</name>
</gene>
<dbReference type="RefSeq" id="WP_264326624.1">
    <property type="nucleotide sequence ID" value="NZ_JADEXQ010000076.1"/>
</dbReference>
<reference evidence="2" key="1">
    <citation type="submission" date="2020-10" db="EMBL/GenBank/DDBJ databases">
        <authorList>
            <person name="Castelo-Branco R."/>
            <person name="Eusebio N."/>
            <person name="Adriana R."/>
            <person name="Vieira A."/>
            <person name="Brugerolle De Fraissinette N."/>
            <person name="Rezende De Castro R."/>
            <person name="Schneider M.P."/>
            <person name="Vasconcelos V."/>
            <person name="Leao P.N."/>
        </authorList>
    </citation>
    <scope>NUCLEOTIDE SEQUENCE</scope>
    <source>
        <strain evidence="2">LEGE 11480</strain>
    </source>
</reference>
<keyword evidence="3" id="KW-1185">Reference proteome</keyword>
<sequence>MANAFSESQKGNTASKPAQTVTATPAKAPRPNMPAASKVLAQHAIAKTQSNVTEIQRVGAMRTEVVLQTFDDVMSQSDRDIIEGLEQRMGAQADSFFGDVESQFAALASNTAKVLPVAS</sequence>
<name>A0A928VRU1_9CYAN</name>
<protein>
    <submittedName>
        <fullName evidence="2">Uncharacterized protein</fullName>
    </submittedName>
</protein>
<accession>A0A928VRU1</accession>
<evidence type="ECO:0000313" key="2">
    <source>
        <dbReference type="EMBL" id="MBE9031796.1"/>
    </source>
</evidence>
<evidence type="ECO:0000313" key="3">
    <source>
        <dbReference type="Proteomes" id="UP000625316"/>
    </source>
</evidence>
<organism evidence="2 3">
    <name type="scientific">Romeriopsis navalis LEGE 11480</name>
    <dbReference type="NCBI Taxonomy" id="2777977"/>
    <lineage>
        <taxon>Bacteria</taxon>
        <taxon>Bacillati</taxon>
        <taxon>Cyanobacteriota</taxon>
        <taxon>Cyanophyceae</taxon>
        <taxon>Leptolyngbyales</taxon>
        <taxon>Leptolyngbyaceae</taxon>
        <taxon>Romeriopsis</taxon>
        <taxon>Romeriopsis navalis</taxon>
    </lineage>
</organism>
<feature type="compositionally biased region" description="Polar residues" evidence="1">
    <location>
        <begin position="1"/>
        <end position="23"/>
    </location>
</feature>
<dbReference type="EMBL" id="JADEXQ010000076">
    <property type="protein sequence ID" value="MBE9031796.1"/>
    <property type="molecule type" value="Genomic_DNA"/>
</dbReference>
<evidence type="ECO:0000256" key="1">
    <source>
        <dbReference type="SAM" id="MobiDB-lite"/>
    </source>
</evidence>